<evidence type="ECO:0000256" key="1">
    <source>
        <dbReference type="SAM" id="SignalP"/>
    </source>
</evidence>
<name>A0A5A7S8C4_9NOCA</name>
<feature type="signal peptide" evidence="1">
    <location>
        <begin position="1"/>
        <end position="24"/>
    </location>
</feature>
<dbReference type="Proteomes" id="UP000322244">
    <property type="component" value="Unassembled WGS sequence"/>
</dbReference>
<reference evidence="2 3" key="1">
    <citation type="submission" date="2019-07" db="EMBL/GenBank/DDBJ databases">
        <title>Rhodococcus cavernicolus sp. nov., isolated from a cave.</title>
        <authorList>
            <person name="Lee S.D."/>
        </authorList>
    </citation>
    <scope>NUCLEOTIDE SEQUENCE [LARGE SCALE GENOMIC DNA]</scope>
    <source>
        <strain evidence="2 3">C1-24</strain>
    </source>
</reference>
<dbReference type="InterPro" id="IPR012338">
    <property type="entry name" value="Beta-lactam/transpept-like"/>
</dbReference>
<dbReference type="AlphaFoldDB" id="A0A5A7S8C4"/>
<dbReference type="Gene3D" id="3.40.710.10">
    <property type="entry name" value="DD-peptidase/beta-lactamase superfamily"/>
    <property type="match status" value="1"/>
</dbReference>
<sequence length="230" mass="24085">MRMKFLIPLVTALTALGASGVAAAAPAGPLDVIPLNPRTTFAVVSLIPGVSTGTPNSSEPRPALSIIKLYIVDYVLRHGDGSAQDRQLAQRAIQFSDNDAASALDTKYPNAIDAVAAEDQLANTWRGSFWGTSYTSAQDTATFLVDKERTDPASPILGWMATASPIAADGTAQNWGTVHIPAMLGTKWGWSDDRTSLVASASFGPGFATAAFTNGDPDDENADLAAFSIK</sequence>
<keyword evidence="2" id="KW-0378">Hydrolase</keyword>
<organism evidence="2 3">
    <name type="scientific">Antrihabitans cavernicola</name>
    <dbReference type="NCBI Taxonomy" id="2495913"/>
    <lineage>
        <taxon>Bacteria</taxon>
        <taxon>Bacillati</taxon>
        <taxon>Actinomycetota</taxon>
        <taxon>Actinomycetes</taxon>
        <taxon>Mycobacteriales</taxon>
        <taxon>Nocardiaceae</taxon>
        <taxon>Antrihabitans</taxon>
    </lineage>
</organism>
<accession>A0A5A7S8C4</accession>
<keyword evidence="3" id="KW-1185">Reference proteome</keyword>
<evidence type="ECO:0000313" key="3">
    <source>
        <dbReference type="Proteomes" id="UP000322244"/>
    </source>
</evidence>
<proteinExistence type="predicted"/>
<protein>
    <submittedName>
        <fullName evidence="2">Serine hydrolase</fullName>
    </submittedName>
</protein>
<dbReference type="OrthoDB" id="4535618at2"/>
<keyword evidence="1" id="KW-0732">Signal</keyword>
<feature type="chain" id="PRO_5022678166" evidence="1">
    <location>
        <begin position="25"/>
        <end position="230"/>
    </location>
</feature>
<dbReference type="RefSeq" id="WP_149430937.1">
    <property type="nucleotide sequence ID" value="NZ_VLNY01000006.1"/>
</dbReference>
<dbReference type="EMBL" id="VLNY01000006">
    <property type="protein sequence ID" value="KAA0022176.1"/>
    <property type="molecule type" value="Genomic_DNA"/>
</dbReference>
<gene>
    <name evidence="2" type="ORF">FOY51_14355</name>
</gene>
<dbReference type="GO" id="GO:0016787">
    <property type="term" value="F:hydrolase activity"/>
    <property type="evidence" value="ECO:0007669"/>
    <property type="project" value="UniProtKB-KW"/>
</dbReference>
<dbReference type="SUPFAM" id="SSF56601">
    <property type="entry name" value="beta-lactamase/transpeptidase-like"/>
    <property type="match status" value="1"/>
</dbReference>
<evidence type="ECO:0000313" key="2">
    <source>
        <dbReference type="EMBL" id="KAA0022176.1"/>
    </source>
</evidence>
<comment type="caution">
    <text evidence="2">The sequence shown here is derived from an EMBL/GenBank/DDBJ whole genome shotgun (WGS) entry which is preliminary data.</text>
</comment>